<dbReference type="InterPro" id="IPR014867">
    <property type="entry name" value="Spore_coat_CotH_CotH2/3/7"/>
</dbReference>
<reference evidence="1" key="1">
    <citation type="submission" date="2018-05" db="EMBL/GenBank/DDBJ databases">
        <authorList>
            <person name="Lanie J.A."/>
            <person name="Ng W.-L."/>
            <person name="Kazmierczak K.M."/>
            <person name="Andrzejewski T.M."/>
            <person name="Davidsen T.M."/>
            <person name="Wayne K.J."/>
            <person name="Tettelin H."/>
            <person name="Glass J.I."/>
            <person name="Rusch D."/>
            <person name="Podicherti R."/>
            <person name="Tsui H.-C.T."/>
            <person name="Winkler M.E."/>
        </authorList>
    </citation>
    <scope>NUCLEOTIDE SEQUENCE</scope>
</reference>
<dbReference type="EMBL" id="UINC01028752">
    <property type="protein sequence ID" value="SVB10300.1"/>
    <property type="molecule type" value="Genomic_DNA"/>
</dbReference>
<name>A0A382B917_9ZZZZ</name>
<evidence type="ECO:0008006" key="2">
    <source>
        <dbReference type="Google" id="ProtNLM"/>
    </source>
</evidence>
<gene>
    <name evidence="1" type="ORF">METZ01_LOCUS163154</name>
</gene>
<dbReference type="Pfam" id="PF08757">
    <property type="entry name" value="CotH"/>
    <property type="match status" value="1"/>
</dbReference>
<sequence>MKRLWLKILLLTLLSCTNNEDDGADLNFIVPTINPKGDEQYLNLGSEFIFDQNVLHTFELKIPKEDLKKIDSDPVAEQYVEGMLIFEGDTISPVGIRYKGSIGAFVGCVDGTNWAEPSGKKICTKLSMKVKINWMGRDERFYDLKKLQFHSQNLDLTQLHERLGYWLFRSMGVEAPRSVHARLIINDDYSGLYALTEQIDGSFTDYNFDDQNGNVYKEVWPLNNDGTPTNPQSFISALKTNEDDNPSVAIMSNFAEKLSNASNTELQNIISEYMDINKIVSFAVVDRAIRNDDGPFHWYCEQGGCSSHNYYWYEEPNNQKINLIPWDLDNAFENILSNANPVTPIADDWGETQNDCQPFSYGAFGIYQWSAACDKLIGGWASYEQEYKDLRTKFINGPFSANIVNDLIVAWSEQIRAATQEADEEHSDALSVQEWENNLYEFMDQLEFARNK</sequence>
<dbReference type="PANTHER" id="PTHR40050:SF1">
    <property type="entry name" value="INNER SPORE COAT PROTEIN H"/>
    <property type="match status" value="1"/>
</dbReference>
<protein>
    <recommendedName>
        <fullName evidence="2">Spore coat protein CotH</fullName>
    </recommendedName>
</protein>
<accession>A0A382B917</accession>
<dbReference type="PANTHER" id="PTHR40050">
    <property type="entry name" value="INNER SPORE COAT PROTEIN H"/>
    <property type="match status" value="1"/>
</dbReference>
<dbReference type="AlphaFoldDB" id="A0A382B917"/>
<proteinExistence type="predicted"/>
<evidence type="ECO:0000313" key="1">
    <source>
        <dbReference type="EMBL" id="SVB10300.1"/>
    </source>
</evidence>
<organism evidence="1">
    <name type="scientific">marine metagenome</name>
    <dbReference type="NCBI Taxonomy" id="408172"/>
    <lineage>
        <taxon>unclassified sequences</taxon>
        <taxon>metagenomes</taxon>
        <taxon>ecological metagenomes</taxon>
    </lineage>
</organism>